<name>A0A7V5UF62_CALAY</name>
<dbReference type="Gene3D" id="1.25.40.10">
    <property type="entry name" value="Tetratricopeptide repeat domain"/>
    <property type="match status" value="3"/>
</dbReference>
<keyword evidence="1" id="KW-0677">Repeat</keyword>
<dbReference type="AlphaFoldDB" id="A0A7V5UF62"/>
<comment type="caution">
    <text evidence="4">The sequence shown here is derived from an EMBL/GenBank/DDBJ whole genome shotgun (WGS) entry which is preliminary data.</text>
</comment>
<dbReference type="Proteomes" id="UP000886124">
    <property type="component" value="Unassembled WGS sequence"/>
</dbReference>
<dbReference type="PANTHER" id="PTHR44943">
    <property type="entry name" value="CELLULOSE SYNTHASE OPERON PROTEIN C"/>
    <property type="match status" value="1"/>
</dbReference>
<dbReference type="SUPFAM" id="SSF48452">
    <property type="entry name" value="TPR-like"/>
    <property type="match status" value="2"/>
</dbReference>
<feature type="repeat" description="TPR" evidence="3">
    <location>
        <begin position="219"/>
        <end position="252"/>
    </location>
</feature>
<feature type="repeat" description="TPR" evidence="3">
    <location>
        <begin position="36"/>
        <end position="69"/>
    </location>
</feature>
<dbReference type="InterPro" id="IPR011990">
    <property type="entry name" value="TPR-like_helical_dom_sf"/>
</dbReference>
<proteinExistence type="predicted"/>
<dbReference type="PANTHER" id="PTHR44943:SF8">
    <property type="entry name" value="TPR REPEAT-CONTAINING PROTEIN MJ0263"/>
    <property type="match status" value="1"/>
</dbReference>
<organism evidence="4">
    <name type="scientific">Caldithrix abyssi</name>
    <dbReference type="NCBI Taxonomy" id="187145"/>
    <lineage>
        <taxon>Bacteria</taxon>
        <taxon>Pseudomonadati</taxon>
        <taxon>Calditrichota</taxon>
        <taxon>Calditrichia</taxon>
        <taxon>Calditrichales</taxon>
        <taxon>Calditrichaceae</taxon>
        <taxon>Caldithrix</taxon>
    </lineage>
</organism>
<keyword evidence="2 3" id="KW-0802">TPR repeat</keyword>
<evidence type="ECO:0000313" key="4">
    <source>
        <dbReference type="EMBL" id="HHJ53082.1"/>
    </source>
</evidence>
<sequence>MSAAIPQEWIDLIDQGHLAQAKEKLLERYREDKKDAQVLFLLGLIHFKQDDYDQAIEYLTKSVELDDSNDRAYEILGQAYGFKAERAGIVKSAMLLSKMKKAFQSALELNDQALGALEGLFMFHLFAPGVAGGDQQKAMEYLDRIKQVNPARGHLAQALLYGKQKQPEKAEQEFDQAVAKGGDDADVLMKAGRFYMNYQKFDKAQQALERYVALKPEDPSGRDALGDLMLHQQKPQEALDYFNRAVELNASFYPAIFNKGRALKQLGRKEEARQAFQQVIQMDKKNPMAAKAKQELQSL</sequence>
<dbReference type="PROSITE" id="PS50005">
    <property type="entry name" value="TPR"/>
    <property type="match status" value="4"/>
</dbReference>
<reference evidence="4" key="1">
    <citation type="journal article" date="2020" name="mSystems">
        <title>Genome- and Community-Level Interaction Insights into Carbon Utilization and Element Cycling Functions of Hydrothermarchaeota in Hydrothermal Sediment.</title>
        <authorList>
            <person name="Zhou Z."/>
            <person name="Liu Y."/>
            <person name="Xu W."/>
            <person name="Pan J."/>
            <person name="Luo Z.H."/>
            <person name="Li M."/>
        </authorList>
    </citation>
    <scope>NUCLEOTIDE SEQUENCE [LARGE SCALE GENOMIC DNA]</scope>
    <source>
        <strain evidence="4">HyVt-527</strain>
    </source>
</reference>
<accession>A0A7V5UF62</accession>
<dbReference type="InterPro" id="IPR019734">
    <property type="entry name" value="TPR_rpt"/>
</dbReference>
<evidence type="ECO:0000256" key="2">
    <source>
        <dbReference type="ARBA" id="ARBA00022803"/>
    </source>
</evidence>
<dbReference type="EMBL" id="DROD01000505">
    <property type="protein sequence ID" value="HHJ53082.1"/>
    <property type="molecule type" value="Genomic_DNA"/>
</dbReference>
<feature type="repeat" description="TPR" evidence="3">
    <location>
        <begin position="185"/>
        <end position="218"/>
    </location>
</feature>
<feature type="repeat" description="TPR" evidence="3">
    <location>
        <begin position="253"/>
        <end position="286"/>
    </location>
</feature>
<gene>
    <name evidence="4" type="ORF">ENJ89_07795</name>
</gene>
<evidence type="ECO:0000256" key="1">
    <source>
        <dbReference type="ARBA" id="ARBA00022737"/>
    </source>
</evidence>
<dbReference type="SMART" id="SM00671">
    <property type="entry name" value="SEL1"/>
    <property type="match status" value="3"/>
</dbReference>
<dbReference type="InterPro" id="IPR006597">
    <property type="entry name" value="Sel1-like"/>
</dbReference>
<dbReference type="SMART" id="SM00028">
    <property type="entry name" value="TPR"/>
    <property type="match status" value="5"/>
</dbReference>
<dbReference type="Pfam" id="PF14559">
    <property type="entry name" value="TPR_19"/>
    <property type="match status" value="2"/>
</dbReference>
<dbReference type="Pfam" id="PF00515">
    <property type="entry name" value="TPR_1"/>
    <property type="match status" value="1"/>
</dbReference>
<dbReference type="InterPro" id="IPR051685">
    <property type="entry name" value="Ycf3/AcsC/BcsC/TPR_MFPF"/>
</dbReference>
<dbReference type="PROSITE" id="PS50293">
    <property type="entry name" value="TPR_REGION"/>
    <property type="match status" value="1"/>
</dbReference>
<protein>
    <submittedName>
        <fullName evidence="4">DUF3856 domain-containing protein</fullName>
    </submittedName>
</protein>
<evidence type="ECO:0000256" key="3">
    <source>
        <dbReference type="PROSITE-ProRule" id="PRU00339"/>
    </source>
</evidence>